<organism evidence="1 2">
    <name type="scientific">Candidatus Endonucleibacter bathymodioli</name>
    <dbReference type="NCBI Taxonomy" id="539814"/>
    <lineage>
        <taxon>Bacteria</taxon>
        <taxon>Pseudomonadati</taxon>
        <taxon>Pseudomonadota</taxon>
        <taxon>Gammaproteobacteria</taxon>
        <taxon>Oceanospirillales</taxon>
        <taxon>Endozoicomonadaceae</taxon>
        <taxon>Candidatus Endonucleibacter</taxon>
    </lineage>
</organism>
<protein>
    <submittedName>
        <fullName evidence="1">Uncharacterized protein</fullName>
    </submittedName>
</protein>
<accession>A0AA90NMX1</accession>
<dbReference type="AlphaFoldDB" id="A0AA90NMX1"/>
<dbReference type="Proteomes" id="UP001178148">
    <property type="component" value="Unassembled WGS sequence"/>
</dbReference>
<proteinExistence type="predicted"/>
<comment type="caution">
    <text evidence="1">The sequence shown here is derived from an EMBL/GenBank/DDBJ whole genome shotgun (WGS) entry which is preliminary data.</text>
</comment>
<name>A0AA90NMX1_9GAMM</name>
<dbReference type="EMBL" id="JASXSV010000016">
    <property type="protein sequence ID" value="MDP0589562.1"/>
    <property type="molecule type" value="Genomic_DNA"/>
</dbReference>
<gene>
    <name evidence="1" type="ORF">QS748_10380</name>
</gene>
<evidence type="ECO:0000313" key="1">
    <source>
        <dbReference type="EMBL" id="MDP0589562.1"/>
    </source>
</evidence>
<evidence type="ECO:0000313" key="2">
    <source>
        <dbReference type="Proteomes" id="UP001178148"/>
    </source>
</evidence>
<reference evidence="1 2" key="1">
    <citation type="journal article" date="2023" name="bioRxiv">
        <title>An intranuclear bacterial parasite of deep-sea mussels expresses apoptosis inhibitors acquired from its host.</title>
        <authorList>
            <person name="Gonzalez Porras M.A."/>
            <person name="Assie A."/>
            <person name="Tietjen M."/>
            <person name="Violette M."/>
            <person name="Kleiner M."/>
            <person name="Gruber-Vodicka H."/>
            <person name="Dubilier N."/>
            <person name="Leisch N."/>
        </authorList>
    </citation>
    <scope>NUCLEOTIDE SEQUENCE [LARGE SCALE GENOMIC DNA]</scope>
    <source>
        <strain evidence="1">IAP13</strain>
    </source>
</reference>
<keyword evidence="2" id="KW-1185">Reference proteome</keyword>
<sequence length="189" mass="22500">MKYILIISSIFFSNISLGNYVFNIDYNTWINTSKFALFANKTYTVNTTACLKDNKEINAAFICLSYIPKKDTTYPVLYLIFTDDTRNEYVFRWDTDGTKTLLDTFRLEEYVKHKVIRIQYPANWLEDKTNSAKDIFEKKSNRTYTYHDFIYVKYSYKTGTKASDKHYVNSVLLITQQYRRGYTRLPELQ</sequence>